<dbReference type="AlphaFoldDB" id="A0AAV9Z402"/>
<organism evidence="1 2">
    <name type="scientific">Favolaschia claudopus</name>
    <dbReference type="NCBI Taxonomy" id="2862362"/>
    <lineage>
        <taxon>Eukaryota</taxon>
        <taxon>Fungi</taxon>
        <taxon>Dikarya</taxon>
        <taxon>Basidiomycota</taxon>
        <taxon>Agaricomycotina</taxon>
        <taxon>Agaricomycetes</taxon>
        <taxon>Agaricomycetidae</taxon>
        <taxon>Agaricales</taxon>
        <taxon>Marasmiineae</taxon>
        <taxon>Mycenaceae</taxon>
        <taxon>Favolaschia</taxon>
    </lineage>
</organism>
<sequence length="399" mass="44961">MPNPGGSNASQDPSDETLRAAFADYAKENSGSGLEASHQIARLKQDFNLNIGRTTLFKLRKRVQAPSVRKTAKTMHPADLSQHIVDIKENDPLGLWGVDQVRGRLAIEGILATRRATRTALHDHFDDQRFVGNKKSKKHRTHLFALGPWHQEHSDGHEKLGEQALLLGKGIHLPIYGSKDQYAAWLHALVLMPNVRNALAIAHYYLDLVEGRGYRISIQLSVDGGTECTEMLKIHETLRADAAPEFVPPSWPTDNTPIESFWRWKRNGEGRSIRNTLEEGVDPGFFLPNDHIHHFLLSKDKRNGSGLSPKNLFLNPQAGRITARNCSIQSMEAYGGQEAREKAYRFVSPLFQEAEDRAYVDLGLPNIEMTTIWIVFSNVVRYLEEHFDIAEISDSLYSP</sequence>
<gene>
    <name evidence="1" type="ORF">R3P38DRAFT_3336838</name>
</gene>
<evidence type="ECO:0000313" key="2">
    <source>
        <dbReference type="Proteomes" id="UP001362999"/>
    </source>
</evidence>
<evidence type="ECO:0000313" key="1">
    <source>
        <dbReference type="EMBL" id="KAK6969590.1"/>
    </source>
</evidence>
<keyword evidence="2" id="KW-1185">Reference proteome</keyword>
<accession>A0AAV9Z402</accession>
<reference evidence="1 2" key="1">
    <citation type="journal article" date="2024" name="J Genomics">
        <title>Draft genome sequencing and assembly of Favolaschia claudopus CIRM-BRFM 2984 isolated from oak limbs.</title>
        <authorList>
            <person name="Navarro D."/>
            <person name="Drula E."/>
            <person name="Chaduli D."/>
            <person name="Cazenave R."/>
            <person name="Ahrendt S."/>
            <person name="Wang J."/>
            <person name="Lipzen A."/>
            <person name="Daum C."/>
            <person name="Barry K."/>
            <person name="Grigoriev I.V."/>
            <person name="Favel A."/>
            <person name="Rosso M.N."/>
            <person name="Martin F."/>
        </authorList>
    </citation>
    <scope>NUCLEOTIDE SEQUENCE [LARGE SCALE GENOMIC DNA]</scope>
    <source>
        <strain evidence="1 2">CIRM-BRFM 2984</strain>
    </source>
</reference>
<protein>
    <submittedName>
        <fullName evidence="1">Uncharacterized protein</fullName>
    </submittedName>
</protein>
<comment type="caution">
    <text evidence="1">The sequence shown here is derived from an EMBL/GenBank/DDBJ whole genome shotgun (WGS) entry which is preliminary data.</text>
</comment>
<proteinExistence type="predicted"/>
<dbReference type="EMBL" id="JAWWNJ010000219">
    <property type="protein sequence ID" value="KAK6969590.1"/>
    <property type="molecule type" value="Genomic_DNA"/>
</dbReference>
<name>A0AAV9Z402_9AGAR</name>
<dbReference type="Proteomes" id="UP001362999">
    <property type="component" value="Unassembled WGS sequence"/>
</dbReference>